<comment type="caution">
    <text evidence="2">The sequence shown here is derived from an EMBL/GenBank/DDBJ whole genome shotgun (WGS) entry which is preliminary data.</text>
</comment>
<proteinExistence type="predicted"/>
<feature type="chain" id="PRO_5030508750" evidence="1">
    <location>
        <begin position="24"/>
        <end position="462"/>
    </location>
</feature>
<dbReference type="RefSeq" id="WP_184138100.1">
    <property type="nucleotide sequence ID" value="NZ_JACHFL010000032.1"/>
</dbReference>
<accession>A0A7W8NIV8</accession>
<reference evidence="2 3" key="1">
    <citation type="submission" date="2020-08" db="EMBL/GenBank/DDBJ databases">
        <title>Genomic Encyclopedia of Type Strains, Phase IV (KMG-IV): sequencing the most valuable type-strain genomes for metagenomic binning, comparative biology and taxonomic classification.</title>
        <authorList>
            <person name="Goeker M."/>
        </authorList>
    </citation>
    <scope>NUCLEOTIDE SEQUENCE [LARGE SCALE GENOMIC DNA]</scope>
    <source>
        <strain evidence="2 3">DSM 27939</strain>
    </source>
</reference>
<dbReference type="AlphaFoldDB" id="A0A7W8NIV8"/>
<name>A0A7W8NIV8_9DEIO</name>
<dbReference type="InterPro" id="IPR015943">
    <property type="entry name" value="WD40/YVTN_repeat-like_dom_sf"/>
</dbReference>
<dbReference type="EMBL" id="JACHFL010000032">
    <property type="protein sequence ID" value="MBB5366238.1"/>
    <property type="molecule type" value="Genomic_DNA"/>
</dbReference>
<protein>
    <submittedName>
        <fullName evidence="2">Uncharacterized protein</fullName>
    </submittedName>
</protein>
<dbReference type="Gene3D" id="2.130.10.10">
    <property type="entry name" value="YVTN repeat-like/Quinoprotein amine dehydrogenase"/>
    <property type="match status" value="1"/>
</dbReference>
<evidence type="ECO:0000313" key="3">
    <source>
        <dbReference type="Proteomes" id="UP000552709"/>
    </source>
</evidence>
<dbReference type="Proteomes" id="UP000552709">
    <property type="component" value="Unassembled WGS sequence"/>
</dbReference>
<sequence>MLTFRPAVPGLLLSSVLWGAAGAQDAVPALAAEFKLAAGSYTAVQTLPSLGLRAPPGSLHLNELRPVRGIHAADLRAYQEAVPKSYQTRCVGVLDLTLVPANVNEAPALVERWARETDALVLSRTFGRATFLRGPASKPVLSMVRPVAGAVLIATCPVAEVPQPVGAWLALGQRSAAGTLLAFNWYGTLAVCVDGQEQPRWNVRAFEGAVQLATRNPEASRVAAVGWDRGGLAVKVFAPPAKVPLSRAPLTGTPRSVFLSEDGQRVTVLTQDNSSRPRSVVTSVNAQTGRAVARQVLDPGERAETVSSDGLWMVTTATSTLRLVEILSGKVLWSSKASVATTFEFARGNRWLVGMDQKGQAITWQTDGGRRGPSVQVDGRTRTVLLPGPAMDQLSILSGNATSSSAPGEWSTLTWTVGTGVPVSQGQVSGTGEEGVVLEVQTGRPRLIRMCEVAAGLPPVFP</sequence>
<keyword evidence="1" id="KW-0732">Signal</keyword>
<evidence type="ECO:0000313" key="2">
    <source>
        <dbReference type="EMBL" id="MBB5366238.1"/>
    </source>
</evidence>
<keyword evidence="3" id="KW-1185">Reference proteome</keyword>
<organism evidence="2 3">
    <name type="scientific">Deinococcus humi</name>
    <dbReference type="NCBI Taxonomy" id="662880"/>
    <lineage>
        <taxon>Bacteria</taxon>
        <taxon>Thermotogati</taxon>
        <taxon>Deinococcota</taxon>
        <taxon>Deinococci</taxon>
        <taxon>Deinococcales</taxon>
        <taxon>Deinococcaceae</taxon>
        <taxon>Deinococcus</taxon>
    </lineage>
</organism>
<feature type="signal peptide" evidence="1">
    <location>
        <begin position="1"/>
        <end position="23"/>
    </location>
</feature>
<dbReference type="SUPFAM" id="SSF82171">
    <property type="entry name" value="DPP6 N-terminal domain-like"/>
    <property type="match status" value="1"/>
</dbReference>
<gene>
    <name evidence="2" type="ORF">HNQ08_005367</name>
</gene>
<evidence type="ECO:0000256" key="1">
    <source>
        <dbReference type="SAM" id="SignalP"/>
    </source>
</evidence>